<dbReference type="Proteomes" id="UP000229500">
    <property type="component" value="Unassembled WGS sequence"/>
</dbReference>
<dbReference type="Pfam" id="PF07733">
    <property type="entry name" value="DNA_pol3_alpha"/>
    <property type="match status" value="1"/>
</dbReference>
<proteinExistence type="predicted"/>
<dbReference type="Gene3D" id="2.40.50.140">
    <property type="entry name" value="Nucleic acid-binding proteins"/>
    <property type="match status" value="1"/>
</dbReference>
<evidence type="ECO:0000256" key="6">
    <source>
        <dbReference type="ARBA" id="ARBA00022705"/>
    </source>
</evidence>
<dbReference type="SMART" id="SM00481">
    <property type="entry name" value="POLIIIAc"/>
    <property type="match status" value="1"/>
</dbReference>
<dbReference type="GO" id="GO:0006260">
    <property type="term" value="P:DNA replication"/>
    <property type="evidence" value="ECO:0007669"/>
    <property type="project" value="UniProtKB-KW"/>
</dbReference>
<evidence type="ECO:0000256" key="2">
    <source>
        <dbReference type="ARBA" id="ARBA00012417"/>
    </source>
</evidence>
<dbReference type="AlphaFoldDB" id="A0A2M8L5L1"/>
<dbReference type="NCBIfam" id="TIGR00594">
    <property type="entry name" value="polc"/>
    <property type="match status" value="1"/>
</dbReference>
<dbReference type="SUPFAM" id="SSF89550">
    <property type="entry name" value="PHP domain-like"/>
    <property type="match status" value="1"/>
</dbReference>
<evidence type="ECO:0000256" key="1">
    <source>
        <dbReference type="ARBA" id="ARBA00004496"/>
    </source>
</evidence>
<dbReference type="NCBIfam" id="NF005298">
    <property type="entry name" value="PRK06826.1"/>
    <property type="match status" value="1"/>
</dbReference>
<dbReference type="Pfam" id="PF01336">
    <property type="entry name" value="tRNA_anti-codon"/>
    <property type="match status" value="1"/>
</dbReference>
<dbReference type="CDD" id="cd04485">
    <property type="entry name" value="DnaE_OBF"/>
    <property type="match status" value="1"/>
</dbReference>
<protein>
    <recommendedName>
        <fullName evidence="3">DNA polymerase III subunit alpha</fullName>
        <ecNumber evidence="2">2.7.7.7</ecNumber>
    </recommendedName>
</protein>
<gene>
    <name evidence="11" type="ORF">COU96_01780</name>
</gene>
<dbReference type="InterPro" id="IPR004805">
    <property type="entry name" value="DnaE2/DnaE/PolC"/>
</dbReference>
<dbReference type="InterPro" id="IPR040982">
    <property type="entry name" value="DNA_pol3_finger"/>
</dbReference>
<dbReference type="GO" id="GO:0005737">
    <property type="term" value="C:cytoplasm"/>
    <property type="evidence" value="ECO:0007669"/>
    <property type="project" value="UniProtKB-SubCell"/>
</dbReference>
<dbReference type="NCBIfam" id="NF004226">
    <property type="entry name" value="PRK05673.1"/>
    <property type="match status" value="1"/>
</dbReference>
<dbReference type="Gene3D" id="1.10.150.870">
    <property type="match status" value="1"/>
</dbReference>
<dbReference type="InterPro" id="IPR029460">
    <property type="entry name" value="DNAPol_HHH"/>
</dbReference>
<evidence type="ECO:0000256" key="9">
    <source>
        <dbReference type="SAM" id="MobiDB-lite"/>
    </source>
</evidence>
<name>A0A2M8L5L1_9BACT</name>
<evidence type="ECO:0000313" key="12">
    <source>
        <dbReference type="Proteomes" id="UP000229500"/>
    </source>
</evidence>
<sequence>MSSFSGHVPVSHLHTHSEYSLLDGLSKIDELLAKALELGMNSLALTDHGVLYGAHKFYLAAQEYGIKPIIGCETYMAARSHFDKQANLDTDRYHLVLLAKNENGYKNLMKLISLAHLEGFYYKPRIDMEILRQYAQGLIVLSACLEGEIPSLLLKGEEKKAEKKADEFQEIFGKDFYLEIQHHPKIPNQAKANEKLIKLSRKLGIPLVATNDVHYVNAADAEAQDALLAVQTQKLISDKNRMSMIESPDFYLKSQEEMINNFKDYPEAIRNTQVIADKCNLKIETGKWHLPKFDVPEGETPETYLKKLVEVGLKKRYSKISEEIKKRVDYELSVIIGKGYATYFLIVQDFVNWAKQQGIRVGPGRGSVAGSVVSYALRITSIDPFYFQLPFERFMHPDRPSTPDIDLDFADDRRDEVIEYVVKKYGQENVAHIISFGRMESRGAVRDIGRVLGMPYSEPDKIAKLIPMGISIDKALKTVPELEGHYRQAEYKKLLDLAQKVEGVARHASVHAAGVVIGDKALTNYVPLQLEPKTRKKRVTQFDMYDIDVDANEKAVGLLKIDFLGLRNLSILEHCLEIVKQVRGKKIDLSEIPLDDKKTFKLLSQGETIGVFQLESAGMQRNIKELKPTTIFDLMAMVALYRPGPMQVIPEYIQRKHNPQQIRYADPRLKEILSRSYGLITYQDDVLLIATQIAGYSWAEADKLRHAMSSKKHRPEMGKLKDKFIKGCVKNGLNEESAEELFRQIEPFGAYGFNKSHSACYASVAYQTAYMKANYPVEFMAALLTADAASSSGPVKDEKITTAVRESKQMGIVVLPPSINQSEVDFTLEDWPQSLTGKAIRFGLSAIKNVGQVAIEAILGAREMGGEFKSLTDFCQRVDSQKVNKKVLESLIKAGAMDDFGKRAAMLSALETIRTKGAKIQKEKANGQTNLFDSNPGSQTTSSEDNLPEMEEFNQEELLFLEKELLGFYLTEHPLAATLNKLSHFLTYKLNQLTDEHQGKSITVGGVISELRVVLTKKNSQEMAFAKIEDESGSLDIVVFPKIFQQTKTAWVKDKIILIEGRIEYREEGLTFLVEKAIKPEEAKTAKPTPDSGVEIQVPAKISPQQLIKLNKTLKENPGEDKVIFVFTDNLGRSKRIPLLYGVNYNQKLAKKIKKIIE</sequence>
<dbReference type="EC" id="2.7.7.7" evidence="2"/>
<dbReference type="GO" id="GO:0003887">
    <property type="term" value="F:DNA-directed DNA polymerase activity"/>
    <property type="evidence" value="ECO:0007669"/>
    <property type="project" value="UniProtKB-KW"/>
</dbReference>
<comment type="catalytic activity">
    <reaction evidence="8">
        <text>DNA(n) + a 2'-deoxyribonucleoside 5'-triphosphate = DNA(n+1) + diphosphate</text>
        <dbReference type="Rhea" id="RHEA:22508"/>
        <dbReference type="Rhea" id="RHEA-COMP:17339"/>
        <dbReference type="Rhea" id="RHEA-COMP:17340"/>
        <dbReference type="ChEBI" id="CHEBI:33019"/>
        <dbReference type="ChEBI" id="CHEBI:61560"/>
        <dbReference type="ChEBI" id="CHEBI:173112"/>
        <dbReference type="EC" id="2.7.7.7"/>
    </reaction>
</comment>
<feature type="compositionally biased region" description="Polar residues" evidence="9">
    <location>
        <begin position="926"/>
        <end position="945"/>
    </location>
</feature>
<dbReference type="InterPro" id="IPR012340">
    <property type="entry name" value="NA-bd_OB-fold"/>
</dbReference>
<dbReference type="Gene3D" id="3.20.20.140">
    <property type="entry name" value="Metal-dependent hydrolases"/>
    <property type="match status" value="1"/>
</dbReference>
<dbReference type="InterPro" id="IPR003141">
    <property type="entry name" value="Pol/His_phosphatase_N"/>
</dbReference>
<dbReference type="PANTHER" id="PTHR32294">
    <property type="entry name" value="DNA POLYMERASE III SUBUNIT ALPHA"/>
    <property type="match status" value="1"/>
</dbReference>
<dbReference type="CDD" id="cd12113">
    <property type="entry name" value="PHP_PolIIIA_DnaE3"/>
    <property type="match status" value="1"/>
</dbReference>
<keyword evidence="6" id="KW-0235">DNA replication</keyword>
<dbReference type="InterPro" id="IPR016195">
    <property type="entry name" value="Pol/histidinol_Pase-like"/>
</dbReference>
<reference evidence="12" key="1">
    <citation type="submission" date="2017-09" db="EMBL/GenBank/DDBJ databases">
        <title>Depth-based differentiation of microbial function through sediment-hosted aquifers and enrichment of novel symbionts in the deep terrestrial subsurface.</title>
        <authorList>
            <person name="Probst A.J."/>
            <person name="Ladd B."/>
            <person name="Jarett J.K."/>
            <person name="Geller-Mcgrath D.E."/>
            <person name="Sieber C.M.K."/>
            <person name="Emerson J.B."/>
            <person name="Anantharaman K."/>
            <person name="Thomas B.C."/>
            <person name="Malmstrom R."/>
            <person name="Stieglmeier M."/>
            <person name="Klingl A."/>
            <person name="Woyke T."/>
            <person name="Ryan C.M."/>
            <person name="Banfield J.F."/>
        </authorList>
    </citation>
    <scope>NUCLEOTIDE SEQUENCE [LARGE SCALE GENOMIC DNA]</scope>
</reference>
<dbReference type="GO" id="GO:0003676">
    <property type="term" value="F:nucleic acid binding"/>
    <property type="evidence" value="ECO:0007669"/>
    <property type="project" value="InterPro"/>
</dbReference>
<dbReference type="EMBL" id="PFEL01000065">
    <property type="protein sequence ID" value="PJE69068.1"/>
    <property type="molecule type" value="Genomic_DNA"/>
</dbReference>
<feature type="domain" description="Polymerase/histidinol phosphatase N-terminal" evidence="10">
    <location>
        <begin position="11"/>
        <end position="78"/>
    </location>
</feature>
<dbReference type="InterPro" id="IPR004365">
    <property type="entry name" value="NA-bd_OB_tRNA"/>
</dbReference>
<comment type="subcellular location">
    <subcellularLocation>
        <location evidence="1">Cytoplasm</location>
    </subcellularLocation>
</comment>
<dbReference type="Pfam" id="PF17657">
    <property type="entry name" value="DNA_pol3_finger"/>
    <property type="match status" value="1"/>
</dbReference>
<keyword evidence="5" id="KW-0548">Nucleotidyltransferase</keyword>
<evidence type="ECO:0000256" key="5">
    <source>
        <dbReference type="ARBA" id="ARBA00022695"/>
    </source>
</evidence>
<evidence type="ECO:0000256" key="3">
    <source>
        <dbReference type="ARBA" id="ARBA00019114"/>
    </source>
</evidence>
<evidence type="ECO:0000256" key="7">
    <source>
        <dbReference type="ARBA" id="ARBA00022932"/>
    </source>
</evidence>
<dbReference type="InterPro" id="IPR041931">
    <property type="entry name" value="DNA_pol3_alpha_thumb_dom"/>
</dbReference>
<dbReference type="InterPro" id="IPR004013">
    <property type="entry name" value="PHP_dom"/>
</dbReference>
<keyword evidence="4" id="KW-0808">Transferase</keyword>
<dbReference type="PANTHER" id="PTHR32294:SF0">
    <property type="entry name" value="DNA POLYMERASE III SUBUNIT ALPHA"/>
    <property type="match status" value="1"/>
</dbReference>
<dbReference type="GO" id="GO:0008408">
    <property type="term" value="F:3'-5' exonuclease activity"/>
    <property type="evidence" value="ECO:0007669"/>
    <property type="project" value="InterPro"/>
</dbReference>
<dbReference type="InterPro" id="IPR011708">
    <property type="entry name" value="DNA_pol3_alpha_NTPase_dom"/>
</dbReference>
<comment type="caution">
    <text evidence="11">The sequence shown here is derived from an EMBL/GenBank/DDBJ whole genome shotgun (WGS) entry which is preliminary data.</text>
</comment>
<evidence type="ECO:0000313" key="11">
    <source>
        <dbReference type="EMBL" id="PJE69068.1"/>
    </source>
</evidence>
<accession>A0A2M8L5L1</accession>
<evidence type="ECO:0000256" key="4">
    <source>
        <dbReference type="ARBA" id="ARBA00022679"/>
    </source>
</evidence>
<dbReference type="Gene3D" id="1.10.10.1600">
    <property type="entry name" value="Bacterial DNA polymerase III alpha subunit, thumb domain"/>
    <property type="match status" value="1"/>
</dbReference>
<evidence type="ECO:0000256" key="8">
    <source>
        <dbReference type="ARBA" id="ARBA00049244"/>
    </source>
</evidence>
<organism evidence="11 12">
    <name type="scientific">Candidatus Shapirobacteria bacterium CG10_big_fil_rev_8_21_14_0_10_38_14</name>
    <dbReference type="NCBI Taxonomy" id="1974483"/>
    <lineage>
        <taxon>Bacteria</taxon>
        <taxon>Candidatus Shapironibacteriota</taxon>
    </lineage>
</organism>
<dbReference type="Pfam" id="PF14579">
    <property type="entry name" value="HHH_6"/>
    <property type="match status" value="1"/>
</dbReference>
<evidence type="ECO:0000259" key="10">
    <source>
        <dbReference type="SMART" id="SM00481"/>
    </source>
</evidence>
<keyword evidence="7" id="KW-0239">DNA-directed DNA polymerase</keyword>
<feature type="region of interest" description="Disordered" evidence="9">
    <location>
        <begin position="924"/>
        <end position="947"/>
    </location>
</feature>
<dbReference type="Pfam" id="PF02811">
    <property type="entry name" value="PHP"/>
    <property type="match status" value="1"/>
</dbReference>